<evidence type="ECO:0000256" key="1">
    <source>
        <dbReference type="SAM" id="SignalP"/>
    </source>
</evidence>
<sequence length="178" mass="20379">MRKYYLSLIIGFVFATSTQAQDTEVPMREASLVEVATVDALIKTLYDVISGPAGQRRNWNKFRSLFRPEARLNSIGKGADGKAKLTTMTQEDYIRNVGPMFDEKGFFEKEIGRSAEKYGNMVHVFSAYETRFVVDGKVEVRGINSIQLVQKDGRFWILNIMWNPETPDNPIPEKYLKK</sequence>
<feature type="signal peptide" evidence="1">
    <location>
        <begin position="1"/>
        <end position="20"/>
    </location>
</feature>
<name>F4KXY6_HALH1</name>
<protein>
    <recommendedName>
        <fullName evidence="4">DUF4440 domain-containing protein</fullName>
    </recommendedName>
</protein>
<dbReference type="OrthoDB" id="5379939at2"/>
<dbReference type="InterPro" id="IPR032710">
    <property type="entry name" value="NTF2-like_dom_sf"/>
</dbReference>
<keyword evidence="3" id="KW-1185">Reference proteome</keyword>
<evidence type="ECO:0000313" key="3">
    <source>
        <dbReference type="Proteomes" id="UP000008461"/>
    </source>
</evidence>
<organism evidence="2 3">
    <name type="scientific">Haliscomenobacter hydrossis (strain ATCC 27775 / DSM 1100 / LMG 10767 / O)</name>
    <dbReference type="NCBI Taxonomy" id="760192"/>
    <lineage>
        <taxon>Bacteria</taxon>
        <taxon>Pseudomonadati</taxon>
        <taxon>Bacteroidota</taxon>
        <taxon>Saprospiria</taxon>
        <taxon>Saprospirales</taxon>
        <taxon>Haliscomenobacteraceae</taxon>
        <taxon>Haliscomenobacter</taxon>
    </lineage>
</organism>
<keyword evidence="1" id="KW-0732">Signal</keyword>
<dbReference type="KEGG" id="hhy:Halhy_4812"/>
<proteinExistence type="predicted"/>
<feature type="chain" id="PRO_5003316215" description="DUF4440 domain-containing protein" evidence="1">
    <location>
        <begin position="21"/>
        <end position="178"/>
    </location>
</feature>
<evidence type="ECO:0000313" key="2">
    <source>
        <dbReference type="EMBL" id="AEE52645.1"/>
    </source>
</evidence>
<accession>F4KXY6</accession>
<dbReference type="SUPFAM" id="SSF54427">
    <property type="entry name" value="NTF2-like"/>
    <property type="match status" value="1"/>
</dbReference>
<gene>
    <name evidence="2" type="ordered locus">Halhy_4812</name>
</gene>
<dbReference type="STRING" id="760192.Halhy_4812"/>
<evidence type="ECO:0008006" key="4">
    <source>
        <dbReference type="Google" id="ProtNLM"/>
    </source>
</evidence>
<dbReference type="Proteomes" id="UP000008461">
    <property type="component" value="Chromosome"/>
</dbReference>
<dbReference type="AlphaFoldDB" id="F4KXY6"/>
<dbReference type="RefSeq" id="WP_013767183.1">
    <property type="nucleotide sequence ID" value="NC_015510.1"/>
</dbReference>
<reference key="2">
    <citation type="submission" date="2011-04" db="EMBL/GenBank/DDBJ databases">
        <title>Complete sequence of chromosome of Haliscomenobacter hydrossis DSM 1100.</title>
        <authorList>
            <consortium name="US DOE Joint Genome Institute (JGI-PGF)"/>
            <person name="Lucas S."/>
            <person name="Han J."/>
            <person name="Lapidus A."/>
            <person name="Bruce D."/>
            <person name="Goodwin L."/>
            <person name="Pitluck S."/>
            <person name="Peters L."/>
            <person name="Kyrpides N."/>
            <person name="Mavromatis K."/>
            <person name="Ivanova N."/>
            <person name="Ovchinnikova G."/>
            <person name="Pagani I."/>
            <person name="Daligault H."/>
            <person name="Detter J.C."/>
            <person name="Han C."/>
            <person name="Land M."/>
            <person name="Hauser L."/>
            <person name="Markowitz V."/>
            <person name="Cheng J.-F."/>
            <person name="Hugenholtz P."/>
            <person name="Woyke T."/>
            <person name="Wu D."/>
            <person name="Verbarg S."/>
            <person name="Frueling A."/>
            <person name="Brambilla E."/>
            <person name="Klenk H.-P."/>
            <person name="Eisen J.A."/>
        </authorList>
    </citation>
    <scope>NUCLEOTIDE SEQUENCE</scope>
    <source>
        <strain>DSM 1100</strain>
    </source>
</reference>
<dbReference type="eggNOG" id="ENOG502ZPJP">
    <property type="taxonomic scope" value="Bacteria"/>
</dbReference>
<reference evidence="2 3" key="1">
    <citation type="journal article" date="2011" name="Stand. Genomic Sci.">
        <title>Complete genome sequence of Haliscomenobacter hydrossis type strain (O).</title>
        <authorList>
            <consortium name="US DOE Joint Genome Institute (JGI-PGF)"/>
            <person name="Daligault H."/>
            <person name="Lapidus A."/>
            <person name="Zeytun A."/>
            <person name="Nolan M."/>
            <person name="Lucas S."/>
            <person name="Del Rio T.G."/>
            <person name="Tice H."/>
            <person name="Cheng J.F."/>
            <person name="Tapia R."/>
            <person name="Han C."/>
            <person name="Goodwin L."/>
            <person name="Pitluck S."/>
            <person name="Liolios K."/>
            <person name="Pagani I."/>
            <person name="Ivanova N."/>
            <person name="Huntemann M."/>
            <person name="Mavromatis K."/>
            <person name="Mikhailova N."/>
            <person name="Pati A."/>
            <person name="Chen A."/>
            <person name="Palaniappan K."/>
            <person name="Land M."/>
            <person name="Hauser L."/>
            <person name="Brambilla E.M."/>
            <person name="Rohde M."/>
            <person name="Verbarg S."/>
            <person name="Goker M."/>
            <person name="Bristow J."/>
            <person name="Eisen J.A."/>
            <person name="Markowitz V."/>
            <person name="Hugenholtz P."/>
            <person name="Kyrpides N.C."/>
            <person name="Klenk H.P."/>
            <person name="Woyke T."/>
        </authorList>
    </citation>
    <scope>NUCLEOTIDE SEQUENCE [LARGE SCALE GENOMIC DNA]</scope>
    <source>
        <strain evidence="3">ATCC 27775 / DSM 1100 / LMG 10767 / O</strain>
    </source>
</reference>
<dbReference type="EMBL" id="CP002691">
    <property type="protein sequence ID" value="AEE52645.1"/>
    <property type="molecule type" value="Genomic_DNA"/>
</dbReference>
<dbReference type="Gene3D" id="3.10.450.50">
    <property type="match status" value="1"/>
</dbReference>
<dbReference type="HOGENOM" id="CLU_115824_0_0_10"/>